<name>A0ABN3JLB8_9ACTN</name>
<dbReference type="RefSeq" id="WP_344592629.1">
    <property type="nucleotide sequence ID" value="NZ_BAAARW010000020.1"/>
</dbReference>
<comment type="caution">
    <text evidence="3">The sequence shown here is derived from an EMBL/GenBank/DDBJ whole genome shotgun (WGS) entry which is preliminary data.</text>
</comment>
<gene>
    <name evidence="3" type="ORF">GCM10010191_54460</name>
</gene>
<evidence type="ECO:0000256" key="2">
    <source>
        <dbReference type="SAM" id="Phobius"/>
    </source>
</evidence>
<organism evidence="3 4">
    <name type="scientific">Actinomadura vinacea</name>
    <dbReference type="NCBI Taxonomy" id="115336"/>
    <lineage>
        <taxon>Bacteria</taxon>
        <taxon>Bacillati</taxon>
        <taxon>Actinomycetota</taxon>
        <taxon>Actinomycetes</taxon>
        <taxon>Streptosporangiales</taxon>
        <taxon>Thermomonosporaceae</taxon>
        <taxon>Actinomadura</taxon>
    </lineage>
</organism>
<dbReference type="Proteomes" id="UP001501231">
    <property type="component" value="Unassembled WGS sequence"/>
</dbReference>
<evidence type="ECO:0000313" key="4">
    <source>
        <dbReference type="Proteomes" id="UP001501231"/>
    </source>
</evidence>
<protein>
    <submittedName>
        <fullName evidence="3">Uncharacterized protein</fullName>
    </submittedName>
</protein>
<keyword evidence="2" id="KW-1133">Transmembrane helix</keyword>
<reference evidence="3 4" key="1">
    <citation type="journal article" date="2019" name="Int. J. Syst. Evol. Microbiol.">
        <title>The Global Catalogue of Microorganisms (GCM) 10K type strain sequencing project: providing services to taxonomists for standard genome sequencing and annotation.</title>
        <authorList>
            <consortium name="The Broad Institute Genomics Platform"/>
            <consortium name="The Broad Institute Genome Sequencing Center for Infectious Disease"/>
            <person name="Wu L."/>
            <person name="Ma J."/>
        </authorList>
    </citation>
    <scope>NUCLEOTIDE SEQUENCE [LARGE SCALE GENOMIC DNA]</scope>
    <source>
        <strain evidence="3 4">JCM 3325</strain>
    </source>
</reference>
<keyword evidence="4" id="KW-1185">Reference proteome</keyword>
<feature type="transmembrane region" description="Helical" evidence="2">
    <location>
        <begin position="52"/>
        <end position="71"/>
    </location>
</feature>
<keyword evidence="2" id="KW-0472">Membrane</keyword>
<sequence>MNAGEREELARLLPPRDEPRLPRDRQRHIKEFVMTEIRQEVKPKRRRLRPAVLAPVLAAAVAVAVAGPQVLGGDEAYAVSKQKDGTILITLGDMKNPKRLQGDLREMGLNAVVDFVPDGKQCAGPRVQNVLPASSKLSVLPEGDSDRGVFAIDPRVVKSGQTVVLEFALTEGIGPAWTAGMSPEITDGPVKPCKLVDGPGS</sequence>
<feature type="region of interest" description="Disordered" evidence="1">
    <location>
        <begin position="1"/>
        <end position="25"/>
    </location>
</feature>
<evidence type="ECO:0000313" key="3">
    <source>
        <dbReference type="EMBL" id="GAA2433380.1"/>
    </source>
</evidence>
<accession>A0ABN3JLB8</accession>
<evidence type="ECO:0000256" key="1">
    <source>
        <dbReference type="SAM" id="MobiDB-lite"/>
    </source>
</evidence>
<dbReference type="EMBL" id="BAAARW010000020">
    <property type="protein sequence ID" value="GAA2433380.1"/>
    <property type="molecule type" value="Genomic_DNA"/>
</dbReference>
<proteinExistence type="predicted"/>
<keyword evidence="2" id="KW-0812">Transmembrane</keyword>